<evidence type="ECO:0000313" key="2">
    <source>
        <dbReference type="Proteomes" id="UP000015104"/>
    </source>
</evidence>
<proteinExistence type="predicted"/>
<keyword evidence="2" id="KW-1185">Reference proteome</keyword>
<name>T1KE10_TETUR</name>
<evidence type="ECO:0000313" key="1">
    <source>
        <dbReference type="EnsemblMetazoa" id="tetur09g04910.1"/>
    </source>
</evidence>
<protein>
    <submittedName>
        <fullName evidence="1">Uncharacterized protein</fullName>
    </submittedName>
</protein>
<dbReference type="HOGENOM" id="CLU_1078976_0_0_1"/>
<reference evidence="2" key="1">
    <citation type="submission" date="2011-08" db="EMBL/GenBank/DDBJ databases">
        <authorList>
            <person name="Rombauts S."/>
        </authorList>
    </citation>
    <scope>NUCLEOTIDE SEQUENCE</scope>
    <source>
        <strain evidence="2">London</strain>
    </source>
</reference>
<reference evidence="1" key="2">
    <citation type="submission" date="2015-06" db="UniProtKB">
        <authorList>
            <consortium name="EnsemblMetazoa"/>
        </authorList>
    </citation>
    <scope>IDENTIFICATION</scope>
</reference>
<organism evidence="1 2">
    <name type="scientific">Tetranychus urticae</name>
    <name type="common">Two-spotted spider mite</name>
    <dbReference type="NCBI Taxonomy" id="32264"/>
    <lineage>
        <taxon>Eukaryota</taxon>
        <taxon>Metazoa</taxon>
        <taxon>Ecdysozoa</taxon>
        <taxon>Arthropoda</taxon>
        <taxon>Chelicerata</taxon>
        <taxon>Arachnida</taxon>
        <taxon>Acari</taxon>
        <taxon>Acariformes</taxon>
        <taxon>Trombidiformes</taxon>
        <taxon>Prostigmata</taxon>
        <taxon>Eleutherengona</taxon>
        <taxon>Raphignathae</taxon>
        <taxon>Tetranychoidea</taxon>
        <taxon>Tetranychidae</taxon>
        <taxon>Tetranychus</taxon>
    </lineage>
</organism>
<accession>T1KE10</accession>
<dbReference type="EnsemblMetazoa" id="tetur09g04910.1">
    <property type="protein sequence ID" value="tetur09g04910.1"/>
    <property type="gene ID" value="tetur09g04910"/>
</dbReference>
<dbReference type="AlphaFoldDB" id="T1KE10"/>
<dbReference type="Proteomes" id="UP000015104">
    <property type="component" value="Unassembled WGS sequence"/>
</dbReference>
<dbReference type="EMBL" id="CAEY01002033">
    <property type="status" value="NOT_ANNOTATED_CDS"/>
    <property type="molecule type" value="Genomic_DNA"/>
</dbReference>
<sequence>MIHDQDLKIKLRYFKEYQILHIICERRKSDSFAARYCNSSCPLRSGLRRLLKWIEEKTGDVPPGVEKLITNFIRYADVYEAMKDDLAIQLLEDEIEEKDTALETQSNEAHESVRTNELLVSEIRELNDNLVARNAYCDYFNRRIQPIFGFSKKNFKDNTSLGPKKKREKMKKERLGKLNCILCLMLKKLKILFFCQNKRAISFQKHTCRVFNHLTKKAFGEFSASESGRTCWAKPGLFYTTQTLFQKRTFLLISNSNV</sequence>